<protein>
    <recommendedName>
        <fullName evidence="3">Ionotropic glutamate receptor C-terminal domain-containing protein</fullName>
    </recommendedName>
</protein>
<keyword evidence="5" id="KW-1185">Reference proteome</keyword>
<feature type="region of interest" description="Disordered" evidence="2">
    <location>
        <begin position="193"/>
        <end position="220"/>
    </location>
</feature>
<dbReference type="EMBL" id="JAWQEG010000804">
    <property type="protein sequence ID" value="KAK3885374.1"/>
    <property type="molecule type" value="Genomic_DNA"/>
</dbReference>
<reference evidence="4" key="1">
    <citation type="submission" date="2023-10" db="EMBL/GenBank/DDBJ databases">
        <title>Genome assemblies of two species of porcelain crab, Petrolisthes cinctipes and Petrolisthes manimaculis (Anomura: Porcellanidae).</title>
        <authorList>
            <person name="Angst P."/>
        </authorList>
    </citation>
    <scope>NUCLEOTIDE SEQUENCE</scope>
    <source>
        <strain evidence="4">PB745_01</strain>
        <tissue evidence="4">Gill</tissue>
    </source>
</reference>
<proteinExistence type="inferred from homology"/>
<comment type="similarity">
    <text evidence="1">Belongs to the glutamate-gated ion channel (TC 1.A.10.1) family.</text>
</comment>
<evidence type="ECO:0000259" key="3">
    <source>
        <dbReference type="Pfam" id="PF00060"/>
    </source>
</evidence>
<comment type="caution">
    <text evidence="4">The sequence shown here is derived from an EMBL/GenBank/DDBJ whole genome shotgun (WGS) entry which is preliminary data.</text>
</comment>
<feature type="domain" description="Ionotropic glutamate receptor C-terminal" evidence="3">
    <location>
        <begin position="1"/>
        <end position="198"/>
    </location>
</feature>
<sequence length="266" mass="29378">MAVSVVVWGVSVWLLQKVWPCALGGLNLNLSSSIFYGWGLMLEDPPEEPPSNLTGQMAVGWWLAACLVLGSSYRSSLISHLVVAGKSPVINTVEDLVGRHGWGWGTPRMTGALKTVLSTSPDLAMQKFYKEMQTLSLLLPLAEDARAHDSSKVTIWHNHRRMAQQGWCLLGSVFSILIPYNTNMRRDQTKCQLHASETPDTSSDPPSPSQSPPALPKAVISPPPALLPDVSFQNFRECQQKWMEYSTMVDLLSLPLEKQLIQCASH</sequence>
<dbReference type="GO" id="GO:0016020">
    <property type="term" value="C:membrane"/>
    <property type="evidence" value="ECO:0007669"/>
    <property type="project" value="InterPro"/>
</dbReference>
<gene>
    <name evidence="4" type="ORF">Pcinc_010406</name>
</gene>
<dbReference type="Gene3D" id="1.10.287.70">
    <property type="match status" value="1"/>
</dbReference>
<dbReference type="InterPro" id="IPR001320">
    <property type="entry name" value="Iontro_rcpt_C"/>
</dbReference>
<evidence type="ECO:0000313" key="5">
    <source>
        <dbReference type="Proteomes" id="UP001286313"/>
    </source>
</evidence>
<evidence type="ECO:0000256" key="2">
    <source>
        <dbReference type="SAM" id="MobiDB-lite"/>
    </source>
</evidence>
<evidence type="ECO:0000313" key="4">
    <source>
        <dbReference type="EMBL" id="KAK3885374.1"/>
    </source>
</evidence>
<accession>A0AAE1G2V9</accession>
<dbReference type="AlphaFoldDB" id="A0AAE1G2V9"/>
<dbReference type="Proteomes" id="UP001286313">
    <property type="component" value="Unassembled WGS sequence"/>
</dbReference>
<dbReference type="Pfam" id="PF00060">
    <property type="entry name" value="Lig_chan"/>
    <property type="match status" value="1"/>
</dbReference>
<evidence type="ECO:0000256" key="1">
    <source>
        <dbReference type="ARBA" id="ARBA00008685"/>
    </source>
</evidence>
<name>A0AAE1G2V9_PETCI</name>
<organism evidence="4 5">
    <name type="scientific">Petrolisthes cinctipes</name>
    <name type="common">Flat porcelain crab</name>
    <dbReference type="NCBI Taxonomy" id="88211"/>
    <lineage>
        <taxon>Eukaryota</taxon>
        <taxon>Metazoa</taxon>
        <taxon>Ecdysozoa</taxon>
        <taxon>Arthropoda</taxon>
        <taxon>Crustacea</taxon>
        <taxon>Multicrustacea</taxon>
        <taxon>Malacostraca</taxon>
        <taxon>Eumalacostraca</taxon>
        <taxon>Eucarida</taxon>
        <taxon>Decapoda</taxon>
        <taxon>Pleocyemata</taxon>
        <taxon>Anomura</taxon>
        <taxon>Galatheoidea</taxon>
        <taxon>Porcellanidae</taxon>
        <taxon>Petrolisthes</taxon>
    </lineage>
</organism>
<dbReference type="GO" id="GO:0015276">
    <property type="term" value="F:ligand-gated monoatomic ion channel activity"/>
    <property type="evidence" value="ECO:0007669"/>
    <property type="project" value="InterPro"/>
</dbReference>
<feature type="compositionally biased region" description="Pro residues" evidence="2">
    <location>
        <begin position="205"/>
        <end position="220"/>
    </location>
</feature>